<dbReference type="PROSITE" id="PS51155">
    <property type="entry name" value="CHIT_BIND_RR_2"/>
    <property type="match status" value="1"/>
</dbReference>
<dbReference type="InterPro" id="IPR000618">
    <property type="entry name" value="Insect_cuticle"/>
</dbReference>
<dbReference type="EMBL" id="QDEB01023596">
    <property type="protein sequence ID" value="RZC40728.1"/>
    <property type="molecule type" value="Genomic_DNA"/>
</dbReference>
<dbReference type="InterPro" id="IPR050468">
    <property type="entry name" value="Cuticle_Struct_Prot"/>
</dbReference>
<accession>A0A482W8M8</accession>
<gene>
    <name evidence="4" type="ORF">BDFB_011090</name>
</gene>
<dbReference type="AlphaFoldDB" id="A0A482W8M8"/>
<name>A0A482W8M8_ASBVE</name>
<dbReference type="OrthoDB" id="6379191at2759"/>
<comment type="caution">
    <text evidence="4">The sequence shown here is derived from an EMBL/GenBank/DDBJ whole genome shotgun (WGS) entry which is preliminary data.</text>
</comment>
<dbReference type="Pfam" id="PF00379">
    <property type="entry name" value="Chitin_bind_4"/>
    <property type="match status" value="1"/>
</dbReference>
<dbReference type="GO" id="GO:0062129">
    <property type="term" value="C:chitin-based extracellular matrix"/>
    <property type="evidence" value="ECO:0007669"/>
    <property type="project" value="TreeGrafter"/>
</dbReference>
<evidence type="ECO:0000313" key="5">
    <source>
        <dbReference type="Proteomes" id="UP000292052"/>
    </source>
</evidence>
<evidence type="ECO:0000256" key="2">
    <source>
        <dbReference type="PROSITE-ProRule" id="PRU00497"/>
    </source>
</evidence>
<evidence type="ECO:0000256" key="1">
    <source>
        <dbReference type="ARBA" id="ARBA00022460"/>
    </source>
</evidence>
<proteinExistence type="predicted"/>
<dbReference type="PRINTS" id="PR00947">
    <property type="entry name" value="CUTICLE"/>
</dbReference>
<feature type="chain" id="PRO_5019810936" evidence="3">
    <location>
        <begin position="19"/>
        <end position="131"/>
    </location>
</feature>
<dbReference type="PANTHER" id="PTHR10380:SF229">
    <property type="entry name" value="CUTICULAR PROTEIN 49AF, ISOFORM A"/>
    <property type="match status" value="1"/>
</dbReference>
<protein>
    <submittedName>
        <fullName evidence="4">Chitin bind 4 domain containing protein</fullName>
    </submittedName>
</protein>
<dbReference type="InterPro" id="IPR031311">
    <property type="entry name" value="CHIT_BIND_RR_consensus"/>
</dbReference>
<dbReference type="GO" id="GO:0008010">
    <property type="term" value="F:structural constituent of chitin-based larval cuticle"/>
    <property type="evidence" value="ECO:0007669"/>
    <property type="project" value="TreeGrafter"/>
</dbReference>
<evidence type="ECO:0000256" key="3">
    <source>
        <dbReference type="SAM" id="SignalP"/>
    </source>
</evidence>
<dbReference type="STRING" id="1661398.A0A482W8M8"/>
<dbReference type="PANTHER" id="PTHR10380">
    <property type="entry name" value="CUTICLE PROTEIN"/>
    <property type="match status" value="1"/>
</dbReference>
<keyword evidence="5" id="KW-1185">Reference proteome</keyword>
<reference evidence="4 5" key="1">
    <citation type="submission" date="2017-03" db="EMBL/GenBank/DDBJ databases">
        <title>Genome of the blue death feigning beetle - Asbolus verrucosus.</title>
        <authorList>
            <person name="Rider S.D."/>
        </authorList>
    </citation>
    <scope>NUCLEOTIDE SEQUENCE [LARGE SCALE GENOMIC DNA]</scope>
    <source>
        <strain evidence="4">Butters</strain>
        <tissue evidence="4">Head and leg muscle</tissue>
    </source>
</reference>
<organism evidence="4 5">
    <name type="scientific">Asbolus verrucosus</name>
    <name type="common">Desert ironclad beetle</name>
    <dbReference type="NCBI Taxonomy" id="1661398"/>
    <lineage>
        <taxon>Eukaryota</taxon>
        <taxon>Metazoa</taxon>
        <taxon>Ecdysozoa</taxon>
        <taxon>Arthropoda</taxon>
        <taxon>Hexapoda</taxon>
        <taxon>Insecta</taxon>
        <taxon>Pterygota</taxon>
        <taxon>Neoptera</taxon>
        <taxon>Endopterygota</taxon>
        <taxon>Coleoptera</taxon>
        <taxon>Polyphaga</taxon>
        <taxon>Cucujiformia</taxon>
        <taxon>Tenebrionidae</taxon>
        <taxon>Pimeliinae</taxon>
        <taxon>Asbolus</taxon>
    </lineage>
</organism>
<sequence>MVVIKLLLVLTLAAVALTAPPEKEPIPIVSQESDVDYTGKYHYSYESGDGSKVHQSGELKTIDKDNAGEVIQGEFEYLGDDGKTYKITYIADENGYQPQGDHLPVAPEAPPLIARALAYLATAPPPKEGKN</sequence>
<dbReference type="PROSITE" id="PS00233">
    <property type="entry name" value="CHIT_BIND_RR_1"/>
    <property type="match status" value="1"/>
</dbReference>
<evidence type="ECO:0000313" key="4">
    <source>
        <dbReference type="EMBL" id="RZC40728.1"/>
    </source>
</evidence>
<feature type="signal peptide" evidence="3">
    <location>
        <begin position="1"/>
        <end position="18"/>
    </location>
</feature>
<keyword evidence="1 2" id="KW-0193">Cuticle</keyword>
<dbReference type="Proteomes" id="UP000292052">
    <property type="component" value="Unassembled WGS sequence"/>
</dbReference>
<keyword evidence="3" id="KW-0732">Signal</keyword>